<proteinExistence type="predicted"/>
<evidence type="ECO:0000313" key="3">
    <source>
        <dbReference type="Proteomes" id="UP000249065"/>
    </source>
</evidence>
<sequence>MESDPKLLAAMIGLIGVILGVGLAAALKAWFDRDLEDRKAELARLVEQQRADRNLLHARFSELEKAQRSAHFETYAEFWSATGVLVLAQRAKDETAERQALARLAAAKGRIALHGSERVIALLAEFDRGGAILDTPERCARFIEAILAMRQDASEQAGEIRIADLHRLLLGG</sequence>
<dbReference type="Proteomes" id="UP000249065">
    <property type="component" value="Unassembled WGS sequence"/>
</dbReference>
<name>A0A327M4I0_9PROT</name>
<dbReference type="EMBL" id="QLIX01000019">
    <property type="protein sequence ID" value="RAI57295.1"/>
    <property type="molecule type" value="Genomic_DNA"/>
</dbReference>
<dbReference type="RefSeq" id="WP_111471626.1">
    <property type="nucleotide sequence ID" value="NZ_QLIX01000019.1"/>
</dbReference>
<feature type="transmembrane region" description="Helical" evidence="1">
    <location>
        <begin position="6"/>
        <end position="31"/>
    </location>
</feature>
<keyword evidence="1" id="KW-0472">Membrane</keyword>
<protein>
    <submittedName>
        <fullName evidence="2">Uncharacterized protein</fullName>
    </submittedName>
</protein>
<gene>
    <name evidence="2" type="ORF">DOO78_19935</name>
</gene>
<keyword evidence="1" id="KW-0812">Transmembrane</keyword>
<comment type="caution">
    <text evidence="2">The sequence shown here is derived from an EMBL/GenBank/DDBJ whole genome shotgun (WGS) entry which is preliminary data.</text>
</comment>
<accession>A0A327M4I0</accession>
<evidence type="ECO:0000313" key="2">
    <source>
        <dbReference type="EMBL" id="RAI57295.1"/>
    </source>
</evidence>
<reference evidence="3" key="1">
    <citation type="submission" date="2018-06" db="EMBL/GenBank/DDBJ databases">
        <authorList>
            <person name="Khan S.A."/>
        </authorList>
    </citation>
    <scope>NUCLEOTIDE SEQUENCE [LARGE SCALE GENOMIC DNA]</scope>
    <source>
        <strain evidence="3">DB-1506</strain>
    </source>
</reference>
<evidence type="ECO:0000256" key="1">
    <source>
        <dbReference type="SAM" id="Phobius"/>
    </source>
</evidence>
<organism evidence="2 3">
    <name type="scientific">Roseicella frigidaeris</name>
    <dbReference type="NCBI Taxonomy" id="2230885"/>
    <lineage>
        <taxon>Bacteria</taxon>
        <taxon>Pseudomonadati</taxon>
        <taxon>Pseudomonadota</taxon>
        <taxon>Alphaproteobacteria</taxon>
        <taxon>Acetobacterales</taxon>
        <taxon>Roseomonadaceae</taxon>
        <taxon>Roseicella</taxon>
    </lineage>
</organism>
<dbReference type="AlphaFoldDB" id="A0A327M4I0"/>
<keyword evidence="3" id="KW-1185">Reference proteome</keyword>
<keyword evidence="1" id="KW-1133">Transmembrane helix</keyword>